<dbReference type="CDD" id="cd00291">
    <property type="entry name" value="SirA_YedF_YeeD"/>
    <property type="match status" value="1"/>
</dbReference>
<feature type="domain" description="UPF0033" evidence="1">
    <location>
        <begin position="5"/>
        <end position="64"/>
    </location>
</feature>
<protein>
    <submittedName>
        <fullName evidence="2">Oxidoreductase</fullName>
    </submittedName>
</protein>
<evidence type="ECO:0000259" key="1">
    <source>
        <dbReference type="Pfam" id="PF01206"/>
    </source>
</evidence>
<evidence type="ECO:0000313" key="2">
    <source>
        <dbReference type="EMBL" id="KGK08962.1"/>
    </source>
</evidence>
<accession>A0A099LNR9</accession>
<dbReference type="EMBL" id="JMCG01000002">
    <property type="protein sequence ID" value="KGK08962.1"/>
    <property type="molecule type" value="Genomic_DNA"/>
</dbReference>
<dbReference type="Proteomes" id="UP000029994">
    <property type="component" value="Unassembled WGS sequence"/>
</dbReference>
<dbReference type="eggNOG" id="COG0425">
    <property type="taxonomic scope" value="Bacteria"/>
</dbReference>
<evidence type="ECO:0000313" key="3">
    <source>
        <dbReference type="Proteomes" id="UP000029994"/>
    </source>
</evidence>
<name>A0A099LNR9_9VIBR</name>
<proteinExistence type="predicted"/>
<dbReference type="SUPFAM" id="SSF64307">
    <property type="entry name" value="SirA-like"/>
    <property type="match status" value="1"/>
</dbReference>
<dbReference type="AlphaFoldDB" id="A0A099LNR9"/>
<organism evidence="2 3">
    <name type="scientific">Vibrio navarrensis</name>
    <dbReference type="NCBI Taxonomy" id="29495"/>
    <lineage>
        <taxon>Bacteria</taxon>
        <taxon>Pseudomonadati</taxon>
        <taxon>Pseudomonadota</taxon>
        <taxon>Gammaproteobacteria</taxon>
        <taxon>Vibrionales</taxon>
        <taxon>Vibrionaceae</taxon>
        <taxon>Vibrio</taxon>
    </lineage>
</organism>
<dbReference type="RefSeq" id="WP_039430235.1">
    <property type="nucleotide sequence ID" value="NZ_CP061845.1"/>
</dbReference>
<dbReference type="InterPro" id="IPR001455">
    <property type="entry name" value="TusA-like"/>
</dbReference>
<dbReference type="STRING" id="29495.EA26_17205"/>
<sequence>MEPTQLDLRAHRCPMALLLAKRHSAELVKGSQSVILISDQSSLQDIVRYLQAQRFEVETQVKSDFYLLRIFKKDVSSNV</sequence>
<reference evidence="2 3" key="1">
    <citation type="submission" date="2014-04" db="EMBL/GenBank/DDBJ databases">
        <title>Genome sequencing of Vibrio navarrensis strains.</title>
        <authorList>
            <person name="Gladney L.M."/>
            <person name="Katz L.S."/>
            <person name="Marino-Ramirez L."/>
            <person name="Jordan I.K."/>
        </authorList>
    </citation>
    <scope>NUCLEOTIDE SEQUENCE [LARGE SCALE GENOMIC DNA]</scope>
    <source>
        <strain evidence="2 3">ATCC 51183</strain>
    </source>
</reference>
<dbReference type="InterPro" id="IPR036868">
    <property type="entry name" value="TusA-like_sf"/>
</dbReference>
<gene>
    <name evidence="2" type="ORF">EA26_17205</name>
</gene>
<comment type="caution">
    <text evidence="2">The sequence shown here is derived from an EMBL/GenBank/DDBJ whole genome shotgun (WGS) entry which is preliminary data.</text>
</comment>
<keyword evidence="3" id="KW-1185">Reference proteome</keyword>
<dbReference type="Pfam" id="PF01206">
    <property type="entry name" value="TusA"/>
    <property type="match status" value="1"/>
</dbReference>
<dbReference type="Gene3D" id="3.30.110.40">
    <property type="entry name" value="TusA-like domain"/>
    <property type="match status" value="1"/>
</dbReference>
<dbReference type="GeneID" id="43684815"/>